<evidence type="ECO:0000313" key="5">
    <source>
        <dbReference type="Proteomes" id="UP000076722"/>
    </source>
</evidence>
<dbReference type="InterPro" id="IPR045338">
    <property type="entry name" value="DUF6535"/>
</dbReference>
<feature type="transmembrane region" description="Helical" evidence="2">
    <location>
        <begin position="280"/>
        <end position="301"/>
    </location>
</feature>
<keyword evidence="2" id="KW-0472">Membrane</keyword>
<feature type="transmembrane region" description="Helical" evidence="2">
    <location>
        <begin position="218"/>
        <end position="239"/>
    </location>
</feature>
<gene>
    <name evidence="4" type="ORF">SISNIDRAFT_552334</name>
</gene>
<evidence type="ECO:0000313" key="4">
    <source>
        <dbReference type="EMBL" id="KZS89015.1"/>
    </source>
</evidence>
<dbReference type="EMBL" id="KV419431">
    <property type="protein sequence ID" value="KZS89015.1"/>
    <property type="molecule type" value="Genomic_DNA"/>
</dbReference>
<proteinExistence type="predicted"/>
<feature type="region of interest" description="Disordered" evidence="1">
    <location>
        <begin position="187"/>
        <end position="213"/>
    </location>
</feature>
<feature type="transmembrane region" description="Helical" evidence="2">
    <location>
        <begin position="161"/>
        <end position="181"/>
    </location>
</feature>
<accession>A0A164PT73</accession>
<feature type="compositionally biased region" description="Polar residues" evidence="1">
    <location>
        <begin position="199"/>
        <end position="209"/>
    </location>
</feature>
<protein>
    <recommendedName>
        <fullName evidence="3">DUF6535 domain-containing protein</fullName>
    </recommendedName>
</protein>
<dbReference type="Proteomes" id="UP000076722">
    <property type="component" value="Unassembled WGS sequence"/>
</dbReference>
<feature type="transmembrane region" description="Helical" evidence="2">
    <location>
        <begin position="313"/>
        <end position="341"/>
    </location>
</feature>
<evidence type="ECO:0000259" key="3">
    <source>
        <dbReference type="Pfam" id="PF20153"/>
    </source>
</evidence>
<dbReference type="OrthoDB" id="3219854at2759"/>
<evidence type="ECO:0000256" key="1">
    <source>
        <dbReference type="SAM" id="MobiDB-lite"/>
    </source>
</evidence>
<organism evidence="4 5">
    <name type="scientific">Sistotremastrum niveocremeum HHB9708</name>
    <dbReference type="NCBI Taxonomy" id="1314777"/>
    <lineage>
        <taxon>Eukaryota</taxon>
        <taxon>Fungi</taxon>
        <taxon>Dikarya</taxon>
        <taxon>Basidiomycota</taxon>
        <taxon>Agaricomycotina</taxon>
        <taxon>Agaricomycetes</taxon>
        <taxon>Sistotremastrales</taxon>
        <taxon>Sistotremastraceae</taxon>
        <taxon>Sertulicium</taxon>
        <taxon>Sertulicium niveocremeum</taxon>
    </lineage>
</organism>
<feature type="domain" description="DUF6535" evidence="3">
    <location>
        <begin position="137"/>
        <end position="302"/>
    </location>
</feature>
<reference evidence="4 5" key="1">
    <citation type="journal article" date="2016" name="Mol. Biol. Evol.">
        <title>Comparative Genomics of Early-Diverging Mushroom-Forming Fungi Provides Insights into the Origins of Lignocellulose Decay Capabilities.</title>
        <authorList>
            <person name="Nagy L.G."/>
            <person name="Riley R."/>
            <person name="Tritt A."/>
            <person name="Adam C."/>
            <person name="Daum C."/>
            <person name="Floudas D."/>
            <person name="Sun H."/>
            <person name="Yadav J.S."/>
            <person name="Pangilinan J."/>
            <person name="Larsson K.H."/>
            <person name="Matsuura K."/>
            <person name="Barry K."/>
            <person name="Labutti K."/>
            <person name="Kuo R."/>
            <person name="Ohm R.A."/>
            <person name="Bhattacharya S.S."/>
            <person name="Shirouzu T."/>
            <person name="Yoshinaga Y."/>
            <person name="Martin F.M."/>
            <person name="Grigoriev I.V."/>
            <person name="Hibbett D.S."/>
        </authorList>
    </citation>
    <scope>NUCLEOTIDE SEQUENCE [LARGE SCALE GENOMIC DNA]</scope>
    <source>
        <strain evidence="4 5">HHB9708</strain>
    </source>
</reference>
<dbReference type="AlphaFoldDB" id="A0A164PT73"/>
<keyword evidence="2" id="KW-0812">Transmembrane</keyword>
<dbReference type="Pfam" id="PF20153">
    <property type="entry name" value="DUF6535"/>
    <property type="match status" value="1"/>
</dbReference>
<evidence type="ECO:0000256" key="2">
    <source>
        <dbReference type="SAM" id="Phobius"/>
    </source>
</evidence>
<name>A0A164PT73_9AGAM</name>
<sequence length="1228" mass="138753">MWIDRSVIYPRRLAARLREDTAVQASARHGASSSEVPCHIPGTSSHALLQELVGLIRDQKDFMKEQSERWHEVSKWNEEQSRRSSEHVELLKEQNRILAEQSLLHKKETKSLGTLEQDALKGERPYASRSWDDPAAWRPVFERIMETTRERVDVWRNGMDLTLIFIALFLTVITAFLIPSIQNVSPNPASPGSDPTMVTAGTQNATDATSPPPRSDQAIYMFYFTSLVASIITAVLCVLGRQWIGRLSTAPDSKTYCDKTLRHIVLKVQADKLLFPILRIIEPMMVVSIALFVAGLAYQLWTSAFSFSEGIFIIKFTAGFSTVLLALLGLLIFISLCHAILHRDSPFESPFSKILGILARTWFRLDVKLGTIGNFDRYEKLRELCASGSQTEEQILRLHRMEYLAQEEYATLIADIADPDLLDRAVLSFLPTTFKDYELGWNKTRFEKPEMTLPLFNAVMRMLSVDSSPSVRLTVATQVRAMIKAHAAKYLLLTSPLWIIIRDRLKEIYEEAQRTDAAYRQTFFVTLVDLHTLLQLTGRRQRYSLIVDWSCAEVYLSIDMTIAKALKYPSSLRPITGFTSTLFSNAVELCYMLGSSGRTDELARIIQRLGLSDILRALLAQSAYTWQQLEPFLRSALPQRELTLSVLVNCLAQDSDSQAPHIVNGRIMAVDLIGYLLPPNMDEKSFAHIKLATDIALDGLDPLMKLLSFPSALGADVQTGYEKFLLLFVSAFPVRKFDNWDLLYTFVARIASNTRGAHSLETQDIASRYLSHIPLGSPEAQIAFSLLDKRVPNSALSDYITESVIRNCLIFAQNNDAGYVPDVTKRGRRGAVLCGLIQQPYFGWDALAPLRSAFLCDETLDFEDWQFLNGFVNNTITLQTLEGGWKSNMFCFLEEVVSTISAQPSRFLDFRPNLTSLTLQSSHLLGNHAEDQSMTLDFLKKLVFVFVCRTCWKLSDKDVMIEFMKKCVAKGVPLSLHYLDVLHGLPRHDAFQILQSFCGEADHVTTQDEFEGALYECMVLVHSEHKEMFQAFLHHENVAKLLISLVRQSYVPWTDLEPVVKIILDHLYKSRSVLSEEVMALEKSVDDIAEVSATNGRMNLLDFLADMRSRGWTTANGGSSSTAPFTPDVSHLLSKLPPRDLTDKNAWLNGMDTLMHYVSEGPLEKIRDVGALKNFLDQCIQERGGFASNETAALCEAFYRRTGYLKMDYEGEEKNGSKGDLRIDAEYW</sequence>
<keyword evidence="2" id="KW-1133">Transmembrane helix</keyword>
<keyword evidence="5" id="KW-1185">Reference proteome</keyword>